<evidence type="ECO:0000313" key="3">
    <source>
        <dbReference type="EMBL" id="CCH41058.1"/>
    </source>
</evidence>
<feature type="domain" description="RecQ mediated genome instability protein 1 OB-fold" evidence="2">
    <location>
        <begin position="40"/>
        <end position="192"/>
    </location>
</feature>
<protein>
    <submittedName>
        <fullName evidence="3">RecQ-mediated genome instability protein 1</fullName>
    </submittedName>
</protein>
<evidence type="ECO:0000313" key="4">
    <source>
        <dbReference type="Proteomes" id="UP000009328"/>
    </source>
</evidence>
<dbReference type="InParanoid" id="K0KIS9"/>
<accession>K0KIS9</accession>
<evidence type="ECO:0000259" key="2">
    <source>
        <dbReference type="Pfam" id="PF08585"/>
    </source>
</evidence>
<dbReference type="eggNOG" id="KOG3683">
    <property type="taxonomic scope" value="Eukaryota"/>
</dbReference>
<dbReference type="AlphaFoldDB" id="K0KIS9"/>
<dbReference type="EMBL" id="CAIF01000011">
    <property type="protein sequence ID" value="CCH41058.1"/>
    <property type="molecule type" value="Genomic_DNA"/>
</dbReference>
<evidence type="ECO:0000256" key="1">
    <source>
        <dbReference type="SAM" id="MobiDB-lite"/>
    </source>
</evidence>
<dbReference type="STRING" id="1206466.K0KIS9"/>
<dbReference type="Pfam" id="PF08585">
    <property type="entry name" value="RMI1_N_C"/>
    <property type="match status" value="1"/>
</dbReference>
<keyword evidence="4" id="KW-1185">Reference proteome</keyword>
<proteinExistence type="predicted"/>
<comment type="caution">
    <text evidence="3">The sequence shown here is derived from an EMBL/GenBank/DDBJ whole genome shotgun (WGS) entry which is preliminary data.</text>
</comment>
<reference evidence="3 4" key="1">
    <citation type="journal article" date="2012" name="Eukaryot. Cell">
        <title>Draft genome sequence of Wickerhamomyces ciferrii NRRL Y-1031 F-60-10.</title>
        <authorList>
            <person name="Schneider J."/>
            <person name="Andrea H."/>
            <person name="Blom J."/>
            <person name="Jaenicke S."/>
            <person name="Ruckert C."/>
            <person name="Schorsch C."/>
            <person name="Szczepanowski R."/>
            <person name="Farwick M."/>
            <person name="Goesmann A."/>
            <person name="Puhler A."/>
            <person name="Schaffer S."/>
            <person name="Tauch A."/>
            <person name="Kohler T."/>
            <person name="Brinkrolf K."/>
        </authorList>
    </citation>
    <scope>NUCLEOTIDE SEQUENCE [LARGE SCALE GENOMIC DNA]</scope>
    <source>
        <strain evidence="4">ATCC 14091 / BCRC 22168 / CBS 111 / JCM 3599 / NBRC 0793 / NRRL Y-1031 F-60-10</strain>
    </source>
</reference>
<dbReference type="HOGENOM" id="CLU_112152_0_0_1"/>
<gene>
    <name evidence="3" type="ORF">BN7_595</name>
</gene>
<dbReference type="FunCoup" id="K0KIS9">
    <property type="interactions" value="46"/>
</dbReference>
<feature type="region of interest" description="Disordered" evidence="1">
    <location>
        <begin position="96"/>
        <end position="117"/>
    </location>
</feature>
<dbReference type="InterPro" id="IPR042470">
    <property type="entry name" value="RMI1_N_C_sf"/>
</dbReference>
<sequence length="214" mass="23922">MTQLTRYLIADLANTSPNRLDFPSDERSQRALKASKFTIDTDSNKVSNEILLQIVSLDNMSQSRLTRLDDLLAADDMDAVGADRLRGRQQRIVRNVNLEDDDQGGNNQQQQSTSGNHNSYYKLTLQDCFGNLIYGIEVEKLSFLTGNNQKSGFPIQLGSKILIHNNTEIISGVLLLSPSKIDYLGGMVPSWNLGLDKKHIQLLKDELEEIKAQG</sequence>
<name>K0KIS9_WICCF</name>
<organism evidence="3 4">
    <name type="scientific">Wickerhamomyces ciferrii (strain ATCC 14091 / BCRC 22168 / CBS 111 / JCM 3599 / NBRC 0793 / NRRL Y-1031 F-60-10)</name>
    <name type="common">Yeast</name>
    <name type="synonym">Pichia ciferrii</name>
    <dbReference type="NCBI Taxonomy" id="1206466"/>
    <lineage>
        <taxon>Eukaryota</taxon>
        <taxon>Fungi</taxon>
        <taxon>Dikarya</taxon>
        <taxon>Ascomycota</taxon>
        <taxon>Saccharomycotina</taxon>
        <taxon>Saccharomycetes</taxon>
        <taxon>Phaffomycetales</taxon>
        <taxon>Wickerhamomycetaceae</taxon>
        <taxon>Wickerhamomyces</taxon>
    </lineage>
</organism>
<dbReference type="InterPro" id="IPR013894">
    <property type="entry name" value="RMI1_OB"/>
</dbReference>
<feature type="compositionally biased region" description="Low complexity" evidence="1">
    <location>
        <begin position="104"/>
        <end position="117"/>
    </location>
</feature>
<dbReference type="Proteomes" id="UP000009328">
    <property type="component" value="Unassembled WGS sequence"/>
</dbReference>
<dbReference type="Gene3D" id="2.40.50.770">
    <property type="entry name" value="RecQ-mediated genome instability protein Rmi1, C-terminal domain"/>
    <property type="match status" value="1"/>
</dbReference>